<gene>
    <name evidence="2" type="ORF">7_10</name>
</gene>
<dbReference type="InterPro" id="IPR003323">
    <property type="entry name" value="OTU_dom"/>
</dbReference>
<dbReference type="PROSITE" id="PS50802">
    <property type="entry name" value="OTU"/>
    <property type="match status" value="1"/>
</dbReference>
<sequence length="1408" mass="164928">MHTNINKINSINITKKNKKIKVGGIDNNEFSIMTFNIYENNCDINKFNLSEKPDIICTQEDSINNEFKKDYERLYNCGEGNEKVGVYYLKTLFDKPVYDKCVETTTTLLGCKKRNAILFKYKNYKIANLHLEGGRFVSNNLNDSNIDNYLKYKIKLLNEVLKEKPDIILGDFNSVYSENITLLETFMKGQIEHHKHIDIDKIKKWNSEAFEILKKENYNYLIPNNESNLTTNSRGSSIIDTIWVNNKINGFNTNIINLGLKNDEKCFGGISDHNPVYTKISPSQIYKEKMGDNITTIKGPLSCNYFKFICPNGEEKKIIIFGEHHSTSPECPNKRCDNILNFMTNLISETDKNGKCVDFFIEQSLKENQGYHTLAIKSKNDCCDLENLRNYLMNCNTWSGSKCKINGKERNNVRVQNFDLRFYNNRIFILLIQLIKTHDTEKLKIKFKNNDDKEFYIEFCLGYHTSDSNKKNFLRIIRNIFKKKFPTDFDESKFNEEIDLYLTKINKEYSKFLKNKDNFLPKGSNDLREELNKYFKKIIKLDSKDFLILDLSLLITDFYLLLRLFNQFDMKGPKNRGPLKCRGDENKNLNNIIIYSGLAHSEVYIKILLKYYPDSLQFSTISTAKSHKNQIQFGETSVQKNILGFTNFNQLIADFSRNKSKEFKEFELFLSKIDDNNKILTQHNGFIYAVINYKNILYLVSDYFYHNTNNLITDIDKKDVKNASYRDKELYRYKITLTGKFCPKFNTWLSTKKKISELFPKSKLNDLIKDIKILGRGIVHDKSDSSKKSHFGIVESKKINRFLKDKGFSHESLHITLGFTDKDIREEEANIKKNKDSIIPELKPDSEAGKIISWGEKLKQWENGIGLPKPQNKNFFWITSGYKDDNSVYQEYYISDINNDLFKDSDESSYDDEIKANSGKPQIRSFGTSAGTYLIIPKPKKGKNYAHINLYLKKADEDDKKKFFKHIVDEIRYRKENNQGKTYWINTHGLGVPYLHIRMDQGKIKYIPSDFDDYFLKGLLKKSISDYRNGNGNGNGKKKTKKKEVEILFNPTGLKDLNDFEMILNNSNNYNIPKSNSKYDKLDAYLKYCDRVQNAYIEKHGEVTKLYNYIRVIQDEDPNVSLNQINISALINYLDNIIKSTDIKEKDLKKKKKEQKKWKKENEKIMKKLLKDFDIKKMREATTPTRKKTPVKTNTIKKTKKQKREEMEKYKKYETIYWGGNEDKSIYFKALFELENSYNLEYINEEGDGDCLFRALDRIDKGNINIDPTDFKNIRNQIGDFIKNNVLNSGSISEEQKKQIIEAIIFDGKLEINNSNKKNNEIDVNHMIENNKHIKYVKIYIKQIKSTKWGGDIEILIWGILKSKCINVFRIYNNNLLLFNKCSQPIKDCINLFFHNKNHYGSLHNIKS</sequence>
<reference evidence="2" key="1">
    <citation type="submission" date="2018-11" db="EMBL/GenBank/DDBJ databases">
        <title>A distinct lineage of giant viruses engineers rhodopsin photosystems in predatory marine eukaryotes.</title>
        <authorList>
            <person name="Needham D.M."/>
            <person name="Yoshizawa S."/>
            <person name="Hosaka T."/>
            <person name="Poirier C."/>
            <person name="Choi C.-J."/>
            <person name="Hehenberger E."/>
            <person name="Irwin N.A.T."/>
            <person name="Wilken S."/>
            <person name="Yung C.-M."/>
            <person name="Bachy C."/>
            <person name="Kurihara R."/>
            <person name="Nakajima Y."/>
            <person name="Kojima K."/>
            <person name="Kimura-Someya T."/>
            <person name="Leonard G."/>
            <person name="Malmstrom R.R."/>
            <person name="Mende D."/>
            <person name="Olson D.K."/>
            <person name="Sudo Y."/>
            <person name="Sudek S."/>
            <person name="Richards T.A."/>
            <person name="DeLong E.F."/>
            <person name="Keeling P.J."/>
            <person name="Santoro A.E."/>
            <person name="Shirouzu M."/>
            <person name="Iwasaki W."/>
            <person name="Worden A.Z."/>
        </authorList>
    </citation>
    <scope>NUCLEOTIDE SEQUENCE</scope>
</reference>
<proteinExistence type="predicted"/>
<name>A0A5B8HWZ4_9VIRU</name>
<evidence type="ECO:0000313" key="2">
    <source>
        <dbReference type="EMBL" id="QDY52363.1"/>
    </source>
</evidence>
<dbReference type="CDD" id="cd22744">
    <property type="entry name" value="OTU"/>
    <property type="match status" value="1"/>
</dbReference>
<accession>A0A5B8HWZ4</accession>
<protein>
    <recommendedName>
        <fullName evidence="1">OTU domain-containing protein</fullName>
    </recommendedName>
</protein>
<dbReference type="Gene3D" id="3.60.10.10">
    <property type="entry name" value="Endonuclease/exonuclease/phosphatase"/>
    <property type="match status" value="1"/>
</dbReference>
<dbReference type="InterPro" id="IPR054220">
    <property type="entry name" value="DUF6940"/>
</dbReference>
<dbReference type="Gene3D" id="3.90.70.80">
    <property type="match status" value="1"/>
</dbReference>
<feature type="domain" description="OTU" evidence="1">
    <location>
        <begin position="1240"/>
        <end position="1406"/>
    </location>
</feature>
<dbReference type="EMBL" id="MK250091">
    <property type="protein sequence ID" value="QDY52363.1"/>
    <property type="molecule type" value="Genomic_DNA"/>
</dbReference>
<dbReference type="InterPro" id="IPR036691">
    <property type="entry name" value="Endo/exonu/phosph_ase_sf"/>
</dbReference>
<dbReference type="SUPFAM" id="SSF56219">
    <property type="entry name" value="DNase I-like"/>
    <property type="match status" value="1"/>
</dbReference>
<evidence type="ECO:0000259" key="1">
    <source>
        <dbReference type="PROSITE" id="PS50802"/>
    </source>
</evidence>
<organism evidence="2">
    <name type="scientific">Mimiviridae sp. ChoanoV1</name>
    <dbReference type="NCBI Taxonomy" id="2596887"/>
    <lineage>
        <taxon>Viruses</taxon>
        <taxon>Varidnaviria</taxon>
        <taxon>Bamfordvirae</taxon>
        <taxon>Nucleocytoviricota</taxon>
        <taxon>Megaviricetes</taxon>
        <taxon>Imitervirales</taxon>
        <taxon>Schizomimiviridae</taxon>
    </lineage>
</organism>
<dbReference type="Pfam" id="PF22086">
    <property type="entry name" value="DUF6940"/>
    <property type="match status" value="1"/>
</dbReference>